<dbReference type="HOGENOM" id="CLU_186418_0_0_1"/>
<evidence type="ECO:0000313" key="2">
    <source>
        <dbReference type="Proteomes" id="UP000019132"/>
    </source>
</evidence>
<proteinExistence type="predicted"/>
<organism evidence="1 2">
    <name type="scientific">Globisporangium ultimum (strain ATCC 200006 / CBS 805.95 / DAOM BR144)</name>
    <name type="common">Pythium ultimum</name>
    <dbReference type="NCBI Taxonomy" id="431595"/>
    <lineage>
        <taxon>Eukaryota</taxon>
        <taxon>Sar</taxon>
        <taxon>Stramenopiles</taxon>
        <taxon>Oomycota</taxon>
        <taxon>Peronosporomycetes</taxon>
        <taxon>Pythiales</taxon>
        <taxon>Pythiaceae</taxon>
        <taxon>Globisporangium</taxon>
    </lineage>
</organism>
<dbReference type="EnsemblProtists" id="PYU1_T007816">
    <property type="protein sequence ID" value="PYU1_T007816"/>
    <property type="gene ID" value="PYU1_G007800"/>
</dbReference>
<reference evidence="1" key="3">
    <citation type="submission" date="2015-02" db="UniProtKB">
        <authorList>
            <consortium name="EnsemblProtists"/>
        </authorList>
    </citation>
    <scope>IDENTIFICATION</scope>
    <source>
        <strain evidence="1">DAOM BR144</strain>
    </source>
</reference>
<dbReference type="OMA" id="IAHSHIF"/>
<sequence length="77" mass="8442">MDLEGQVLSSTGQLEGDMGEQAAEAVFSILQDSNSILDGSKSEVLERVMINFPRFVYAVTLHGSEIFVVKRARTAHD</sequence>
<reference evidence="2" key="1">
    <citation type="journal article" date="2010" name="Genome Biol.">
        <title>Genome sequence of the necrotrophic plant pathogen Pythium ultimum reveals original pathogenicity mechanisms and effector repertoire.</title>
        <authorList>
            <person name="Levesque C.A."/>
            <person name="Brouwer H."/>
            <person name="Cano L."/>
            <person name="Hamilton J.P."/>
            <person name="Holt C."/>
            <person name="Huitema E."/>
            <person name="Raffaele S."/>
            <person name="Robideau G.P."/>
            <person name="Thines M."/>
            <person name="Win J."/>
            <person name="Zerillo M.M."/>
            <person name="Beakes G.W."/>
            <person name="Boore J.L."/>
            <person name="Busam D."/>
            <person name="Dumas B."/>
            <person name="Ferriera S."/>
            <person name="Fuerstenberg S.I."/>
            <person name="Gachon C.M."/>
            <person name="Gaulin E."/>
            <person name="Govers F."/>
            <person name="Grenville-Briggs L."/>
            <person name="Horner N."/>
            <person name="Hostetler J."/>
            <person name="Jiang R.H."/>
            <person name="Johnson J."/>
            <person name="Krajaejun T."/>
            <person name="Lin H."/>
            <person name="Meijer H.J."/>
            <person name="Moore B."/>
            <person name="Morris P."/>
            <person name="Phuntmart V."/>
            <person name="Puiu D."/>
            <person name="Shetty J."/>
            <person name="Stajich J.E."/>
            <person name="Tripathy S."/>
            <person name="Wawra S."/>
            <person name="van West P."/>
            <person name="Whitty B.R."/>
            <person name="Coutinho P.M."/>
            <person name="Henrissat B."/>
            <person name="Martin F."/>
            <person name="Thomas P.D."/>
            <person name="Tyler B.M."/>
            <person name="De Vries R.P."/>
            <person name="Kamoun S."/>
            <person name="Yandell M."/>
            <person name="Tisserat N."/>
            <person name="Buell C.R."/>
        </authorList>
    </citation>
    <scope>NUCLEOTIDE SEQUENCE</scope>
    <source>
        <strain evidence="2">DAOM:BR144</strain>
    </source>
</reference>
<dbReference type="EMBL" id="GL376617">
    <property type="status" value="NOT_ANNOTATED_CDS"/>
    <property type="molecule type" value="Genomic_DNA"/>
</dbReference>
<reference evidence="2" key="2">
    <citation type="submission" date="2010-04" db="EMBL/GenBank/DDBJ databases">
        <authorList>
            <person name="Buell R."/>
            <person name="Hamilton J."/>
            <person name="Hostetler J."/>
        </authorList>
    </citation>
    <scope>NUCLEOTIDE SEQUENCE [LARGE SCALE GENOMIC DNA]</scope>
    <source>
        <strain evidence="2">DAOM:BR144</strain>
    </source>
</reference>
<keyword evidence="2" id="KW-1185">Reference proteome</keyword>
<dbReference type="Proteomes" id="UP000019132">
    <property type="component" value="Unassembled WGS sequence"/>
</dbReference>
<dbReference type="VEuPathDB" id="FungiDB:PYU1_G007800"/>
<dbReference type="InParanoid" id="K3WS72"/>
<dbReference type="AlphaFoldDB" id="K3WS72"/>
<name>K3WS72_GLOUD</name>
<evidence type="ECO:0000313" key="1">
    <source>
        <dbReference type="EnsemblProtists" id="PYU1_T007816"/>
    </source>
</evidence>
<protein>
    <recommendedName>
        <fullName evidence="3">Late endosomal/lysosomal adaptor and MAPK and MTOR activator 4</fullName>
    </recommendedName>
</protein>
<evidence type="ECO:0008006" key="3">
    <source>
        <dbReference type="Google" id="ProtNLM"/>
    </source>
</evidence>
<accession>K3WS72</accession>